<gene>
    <name evidence="5" type="ORF">FHS44_007983</name>
</gene>
<dbReference type="CDD" id="cd06558">
    <property type="entry name" value="crotonase-like"/>
    <property type="match status" value="1"/>
</dbReference>
<dbReference type="SUPFAM" id="SSF52096">
    <property type="entry name" value="ClpP/crotonase"/>
    <property type="match status" value="1"/>
</dbReference>
<protein>
    <submittedName>
        <fullName evidence="5">Enoyl-CoA hydratase</fullName>
        <ecNumber evidence="5">4.2.1.17</ecNumber>
    </submittedName>
</protein>
<keyword evidence="6" id="KW-1185">Reference proteome</keyword>
<dbReference type="PANTHER" id="PTHR11941:SF54">
    <property type="entry name" value="ENOYL-COA HYDRATASE, MITOCHONDRIAL"/>
    <property type="match status" value="1"/>
</dbReference>
<evidence type="ECO:0000256" key="3">
    <source>
        <dbReference type="ARBA" id="ARBA00023709"/>
    </source>
</evidence>
<comment type="catalytic activity">
    <reaction evidence="4">
        <text>a 4-saturated-(3S)-3-hydroxyacyl-CoA = a (3E)-enoyl-CoA + H2O</text>
        <dbReference type="Rhea" id="RHEA:20724"/>
        <dbReference type="ChEBI" id="CHEBI:15377"/>
        <dbReference type="ChEBI" id="CHEBI:58521"/>
        <dbReference type="ChEBI" id="CHEBI:137480"/>
        <dbReference type="EC" id="4.2.1.17"/>
    </reaction>
</comment>
<dbReference type="InterPro" id="IPR014748">
    <property type="entry name" value="Enoyl-CoA_hydra_C"/>
</dbReference>
<dbReference type="Proteomes" id="UP000552644">
    <property type="component" value="Unassembled WGS sequence"/>
</dbReference>
<proteinExistence type="inferred from homology"/>
<comment type="similarity">
    <text evidence="1">Belongs to the enoyl-CoA hydratase/isomerase family.</text>
</comment>
<dbReference type="AlphaFoldDB" id="A0A7W7QXA9"/>
<dbReference type="InterPro" id="IPR001753">
    <property type="entry name" value="Enoyl-CoA_hydra/iso"/>
</dbReference>
<comment type="caution">
    <text evidence="5">The sequence shown here is derived from an EMBL/GenBank/DDBJ whole genome shotgun (WGS) entry which is preliminary data.</text>
</comment>
<evidence type="ECO:0000256" key="4">
    <source>
        <dbReference type="ARBA" id="ARBA00023717"/>
    </source>
</evidence>
<evidence type="ECO:0000256" key="2">
    <source>
        <dbReference type="ARBA" id="ARBA00023239"/>
    </source>
</evidence>
<evidence type="ECO:0000313" key="5">
    <source>
        <dbReference type="EMBL" id="MBB4920831.1"/>
    </source>
</evidence>
<organism evidence="5 6">
    <name type="scientific">Streptosporangium saharense</name>
    <dbReference type="NCBI Taxonomy" id="1706840"/>
    <lineage>
        <taxon>Bacteria</taxon>
        <taxon>Bacillati</taxon>
        <taxon>Actinomycetota</taxon>
        <taxon>Actinomycetes</taxon>
        <taxon>Streptosporangiales</taxon>
        <taxon>Streptosporangiaceae</taxon>
        <taxon>Streptosporangium</taxon>
    </lineage>
</organism>
<dbReference type="EMBL" id="JACHJP010000018">
    <property type="protein sequence ID" value="MBB4920831.1"/>
    <property type="molecule type" value="Genomic_DNA"/>
</dbReference>
<evidence type="ECO:0000256" key="1">
    <source>
        <dbReference type="ARBA" id="ARBA00005254"/>
    </source>
</evidence>
<dbReference type="RefSeq" id="WP_184725518.1">
    <property type="nucleotide sequence ID" value="NZ_JACHJP010000018.1"/>
</dbReference>
<dbReference type="Gene3D" id="3.90.226.10">
    <property type="entry name" value="2-enoyl-CoA Hydratase, Chain A, domain 1"/>
    <property type="match status" value="1"/>
</dbReference>
<dbReference type="InterPro" id="IPR029045">
    <property type="entry name" value="ClpP/crotonase-like_dom_sf"/>
</dbReference>
<comment type="catalytic activity">
    <reaction evidence="3">
        <text>a (3S)-3-hydroxyacyl-CoA = a (2E)-enoyl-CoA + H2O</text>
        <dbReference type="Rhea" id="RHEA:16105"/>
        <dbReference type="ChEBI" id="CHEBI:15377"/>
        <dbReference type="ChEBI" id="CHEBI:57318"/>
        <dbReference type="ChEBI" id="CHEBI:58856"/>
        <dbReference type="EC" id="4.2.1.17"/>
    </reaction>
</comment>
<accession>A0A7W7QXA9</accession>
<dbReference type="GO" id="GO:0006635">
    <property type="term" value="P:fatty acid beta-oxidation"/>
    <property type="evidence" value="ECO:0007669"/>
    <property type="project" value="TreeGrafter"/>
</dbReference>
<evidence type="ECO:0000313" key="6">
    <source>
        <dbReference type="Proteomes" id="UP000552644"/>
    </source>
</evidence>
<dbReference type="PANTHER" id="PTHR11941">
    <property type="entry name" value="ENOYL-COA HYDRATASE-RELATED"/>
    <property type="match status" value="1"/>
</dbReference>
<dbReference type="Pfam" id="PF00378">
    <property type="entry name" value="ECH_1"/>
    <property type="match status" value="1"/>
</dbReference>
<dbReference type="EC" id="4.2.1.17" evidence="5"/>
<keyword evidence="2 5" id="KW-0456">Lyase</keyword>
<sequence length="267" mass="28110">MNEYTTVTVEKKDGLAVIALNRPERLNAIGGGLERELSLALADVAADPGVRAVLLRGEGRAFCAGGDVKDMSGRAENEEGPSPAQQVYQLLHGRHILETILSVPQPIVAAVHGYAMGLGATIALFCDVVIAAEDAQFADTHVAVGLVAGDGGAVAWPLAMPLGAAKYYLMTGDRLDGTEAARLGLVLRAVPADRLLDEATAVARRLAEAAPLAVQGTKATVNQIVRERMNLLLDLGLTLEGGTFVSDDHREAAAAFVAKRRPEFRGR</sequence>
<dbReference type="GO" id="GO:0004300">
    <property type="term" value="F:enoyl-CoA hydratase activity"/>
    <property type="evidence" value="ECO:0007669"/>
    <property type="project" value="UniProtKB-EC"/>
</dbReference>
<dbReference type="Gene3D" id="1.10.12.10">
    <property type="entry name" value="Lyase 2-enoyl-coa Hydratase, Chain A, domain 2"/>
    <property type="match status" value="1"/>
</dbReference>
<name>A0A7W7QXA9_9ACTN</name>
<reference evidence="5 6" key="1">
    <citation type="submission" date="2020-08" db="EMBL/GenBank/DDBJ databases">
        <title>Genomic Encyclopedia of Type Strains, Phase III (KMG-III): the genomes of soil and plant-associated and newly described type strains.</title>
        <authorList>
            <person name="Whitman W."/>
        </authorList>
    </citation>
    <scope>NUCLEOTIDE SEQUENCE [LARGE SCALE GENOMIC DNA]</scope>
    <source>
        <strain evidence="5 6">CECT 8840</strain>
    </source>
</reference>